<keyword evidence="3" id="KW-1185">Reference proteome</keyword>
<comment type="caution">
    <text evidence="2">The sequence shown here is derived from an EMBL/GenBank/DDBJ whole genome shotgun (WGS) entry which is preliminary data.</text>
</comment>
<gene>
    <name evidence="2" type="ORF">RJ639_008452</name>
</gene>
<keyword evidence="1" id="KW-1133">Transmembrane helix</keyword>
<evidence type="ECO:0000313" key="2">
    <source>
        <dbReference type="EMBL" id="KAK3014880.1"/>
    </source>
</evidence>
<dbReference type="PANTHER" id="PTHR31170">
    <property type="entry name" value="BNAC04G53230D PROTEIN"/>
    <property type="match status" value="1"/>
</dbReference>
<accession>A0AA89ATT1</accession>
<dbReference type="Pfam" id="PF03140">
    <property type="entry name" value="DUF247"/>
    <property type="match status" value="1"/>
</dbReference>
<protein>
    <submittedName>
        <fullName evidence="2">Uncharacterized protein</fullName>
    </submittedName>
</protein>
<feature type="transmembrane region" description="Helical" evidence="1">
    <location>
        <begin position="477"/>
        <end position="500"/>
    </location>
</feature>
<keyword evidence="1" id="KW-0812">Transmembrane</keyword>
<dbReference type="EMBL" id="JAVXUP010001184">
    <property type="protein sequence ID" value="KAK3014880.1"/>
    <property type="molecule type" value="Genomic_DNA"/>
</dbReference>
<evidence type="ECO:0000256" key="1">
    <source>
        <dbReference type="SAM" id="Phobius"/>
    </source>
</evidence>
<name>A0AA89ATT1_9ASTE</name>
<keyword evidence="1" id="KW-0472">Membrane</keyword>
<dbReference type="Proteomes" id="UP001188597">
    <property type="component" value="Unassembled WGS sequence"/>
</dbReference>
<sequence>MAGYPARNPKTEAALRSSITKIVKGDSQKKAQPSSKASIYRVPQNLRKLKESAYTPRIVSIGPYHKHDERLKDMEDQKKSYTSSLLSRAIEPGQTTDAAIKEITNMILDNAADARSCYAATHELEDDISFAEMLLVDGCFILELLYRWEKKDHPKNGDPILGNTLVFVEVRHDLLLLENQIPMFVLQALFDFGLVQTSTLRNLIINFFGNMLNSELQIREHVKTETTAHILGFLHDCCLPRDTAASEQKNTNQIIKHSAIDLERAGDCCLPRDTAASEKKNSNQIIKHSAIDLDRAGVYFKVGTRGDQIFLNFSTSFSFLGGTSRGGTSDNNPKRCIYDRTKSRSCCYSWFFQFCGKTNFEIPKLCIYDSTESFLRNLIAFEQCSPSIRHYITSYAFLMDTLINTKEDVEVLEKAGVLENHLGASEDATRLFNTICKEVVLGEFTFLKQWHDVEAYCNSKWPSHVASLRRDYFSSPWVLISVIAGLILFVLTVVQTVYTVRAG</sequence>
<evidence type="ECO:0000313" key="3">
    <source>
        <dbReference type="Proteomes" id="UP001188597"/>
    </source>
</evidence>
<organism evidence="2 3">
    <name type="scientific">Escallonia herrerae</name>
    <dbReference type="NCBI Taxonomy" id="1293975"/>
    <lineage>
        <taxon>Eukaryota</taxon>
        <taxon>Viridiplantae</taxon>
        <taxon>Streptophyta</taxon>
        <taxon>Embryophyta</taxon>
        <taxon>Tracheophyta</taxon>
        <taxon>Spermatophyta</taxon>
        <taxon>Magnoliopsida</taxon>
        <taxon>eudicotyledons</taxon>
        <taxon>Gunneridae</taxon>
        <taxon>Pentapetalae</taxon>
        <taxon>asterids</taxon>
        <taxon>campanulids</taxon>
        <taxon>Escalloniales</taxon>
        <taxon>Escalloniaceae</taxon>
        <taxon>Escallonia</taxon>
    </lineage>
</organism>
<dbReference type="AlphaFoldDB" id="A0AA89ATT1"/>
<dbReference type="InterPro" id="IPR004158">
    <property type="entry name" value="DUF247_pln"/>
</dbReference>
<reference evidence="2" key="1">
    <citation type="submission" date="2022-12" db="EMBL/GenBank/DDBJ databases">
        <title>Draft genome assemblies for two species of Escallonia (Escalloniales).</title>
        <authorList>
            <person name="Chanderbali A."/>
            <person name="Dervinis C."/>
            <person name="Anghel I."/>
            <person name="Soltis D."/>
            <person name="Soltis P."/>
            <person name="Zapata F."/>
        </authorList>
    </citation>
    <scope>NUCLEOTIDE SEQUENCE</scope>
    <source>
        <strain evidence="2">UCBG64.0493</strain>
        <tissue evidence="2">Leaf</tissue>
    </source>
</reference>
<proteinExistence type="predicted"/>
<dbReference type="PANTHER" id="PTHR31170:SF25">
    <property type="entry name" value="BNAA09G04570D PROTEIN"/>
    <property type="match status" value="1"/>
</dbReference>